<evidence type="ECO:0000313" key="2">
    <source>
        <dbReference type="EMBL" id="CAB4631214.1"/>
    </source>
</evidence>
<accession>A0A6J6J3M5</accession>
<keyword evidence="1" id="KW-0812">Transmembrane</keyword>
<organism evidence="2">
    <name type="scientific">freshwater metagenome</name>
    <dbReference type="NCBI Taxonomy" id="449393"/>
    <lineage>
        <taxon>unclassified sequences</taxon>
        <taxon>metagenomes</taxon>
        <taxon>ecological metagenomes</taxon>
    </lineage>
</organism>
<feature type="transmembrane region" description="Helical" evidence="1">
    <location>
        <begin position="65"/>
        <end position="82"/>
    </location>
</feature>
<protein>
    <submittedName>
        <fullName evidence="2">Unannotated protein</fullName>
    </submittedName>
</protein>
<feature type="transmembrane region" description="Helical" evidence="1">
    <location>
        <begin position="35"/>
        <end position="59"/>
    </location>
</feature>
<evidence type="ECO:0000256" key="1">
    <source>
        <dbReference type="SAM" id="Phobius"/>
    </source>
</evidence>
<keyword evidence="1" id="KW-0472">Membrane</keyword>
<feature type="transmembrane region" description="Helical" evidence="1">
    <location>
        <begin position="6"/>
        <end position="23"/>
    </location>
</feature>
<gene>
    <name evidence="2" type="ORF">UFOPK1908_01475</name>
</gene>
<name>A0A6J6J3M5_9ZZZZ</name>
<keyword evidence="1" id="KW-1133">Transmembrane helix</keyword>
<proteinExistence type="predicted"/>
<sequence length="94" mass="10345">MCCFVLVLGFLGPRLAFLWAWLFTPRVTDAFTGGFWLPLLGMLFLPWTALAYIVVWSFADGVSPLGWVVIALGFVLDIANYGSRSAQARLSSAQ</sequence>
<dbReference type="AlphaFoldDB" id="A0A6J6J3M5"/>
<reference evidence="2" key="1">
    <citation type="submission" date="2020-05" db="EMBL/GenBank/DDBJ databases">
        <authorList>
            <person name="Chiriac C."/>
            <person name="Salcher M."/>
            <person name="Ghai R."/>
            <person name="Kavagutti S V."/>
        </authorList>
    </citation>
    <scope>NUCLEOTIDE SEQUENCE</scope>
</reference>
<dbReference type="EMBL" id="CAEZVB010000110">
    <property type="protein sequence ID" value="CAB4631214.1"/>
    <property type="molecule type" value="Genomic_DNA"/>
</dbReference>